<comment type="similarity">
    <text evidence="9">In the C-terminal section; belongs to the RimK family.</text>
</comment>
<feature type="binding site" evidence="11">
    <location>
        <position position="144"/>
    </location>
    <ligand>
        <name>ATP</name>
        <dbReference type="ChEBI" id="CHEBI:30616"/>
    </ligand>
</feature>
<dbReference type="GO" id="GO:0006412">
    <property type="term" value="P:translation"/>
    <property type="evidence" value="ECO:0007669"/>
    <property type="project" value="UniProtKB-KW"/>
</dbReference>
<dbReference type="InterPro" id="IPR011761">
    <property type="entry name" value="ATP-grasp"/>
</dbReference>
<dbReference type="GO" id="GO:0009432">
    <property type="term" value="P:SOS response"/>
    <property type="evidence" value="ECO:0007669"/>
    <property type="project" value="TreeGrafter"/>
</dbReference>
<dbReference type="GO" id="GO:0018169">
    <property type="term" value="F:ribosomal S6-glutamic acid ligase activity"/>
    <property type="evidence" value="ECO:0007669"/>
    <property type="project" value="TreeGrafter"/>
</dbReference>
<evidence type="ECO:0000256" key="2">
    <source>
        <dbReference type="ARBA" id="ARBA00022598"/>
    </source>
</evidence>
<dbReference type="FunFam" id="3.30.1490.20:FF:000005">
    <property type="entry name" value="Probable alpha-L-glutamate ligase 1"/>
    <property type="match status" value="1"/>
</dbReference>
<dbReference type="Gene3D" id="3.40.50.20">
    <property type="match status" value="1"/>
</dbReference>
<dbReference type="SUPFAM" id="SSF56059">
    <property type="entry name" value="Glutathione synthetase ATP-binding domain-like"/>
    <property type="match status" value="1"/>
</dbReference>
<keyword evidence="3 11" id="KW-0479">Metal-binding</keyword>
<evidence type="ECO:0000259" key="12">
    <source>
        <dbReference type="PROSITE" id="PS50975"/>
    </source>
</evidence>
<keyword evidence="8 11" id="KW-0464">Manganese</keyword>
<keyword evidence="4 11" id="KW-0547">Nucleotide-binding</keyword>
<keyword evidence="14" id="KW-1185">Reference proteome</keyword>
<feature type="binding site" evidence="11">
    <location>
        <position position="263"/>
    </location>
    <ligand>
        <name>Mn(2+)</name>
        <dbReference type="ChEBI" id="CHEBI:29035"/>
        <label>2</label>
    </ligand>
</feature>
<feature type="binding site" evidence="11">
    <location>
        <position position="263"/>
    </location>
    <ligand>
        <name>Mn(2+)</name>
        <dbReference type="ChEBI" id="CHEBI:29035"/>
        <label>1</label>
    </ligand>
</feature>
<comment type="cofactor">
    <cofactor evidence="1">
        <name>Mn(2+)</name>
        <dbReference type="ChEBI" id="CHEBI:29035"/>
    </cofactor>
</comment>
<keyword evidence="6 11" id="KW-0460">Magnesium</keyword>
<keyword evidence="2 11" id="KW-0436">Ligase</keyword>
<feature type="binding site" evidence="11">
    <location>
        <position position="265"/>
    </location>
    <ligand>
        <name>Mn(2+)</name>
        <dbReference type="ChEBI" id="CHEBI:29035"/>
        <label>2</label>
    </ligand>
</feature>
<evidence type="ECO:0000256" key="4">
    <source>
        <dbReference type="ARBA" id="ARBA00022741"/>
    </source>
</evidence>
<keyword evidence="7 11" id="KW-0648">Protein biosynthesis</keyword>
<evidence type="ECO:0000256" key="1">
    <source>
        <dbReference type="ARBA" id="ARBA00001936"/>
    </source>
</evidence>
<evidence type="ECO:0000313" key="13">
    <source>
        <dbReference type="EMBL" id="GGG53623.1"/>
    </source>
</evidence>
<evidence type="ECO:0000256" key="11">
    <source>
        <dbReference type="HAMAP-Rule" id="MF_01552"/>
    </source>
</evidence>
<organism evidence="13 14">
    <name type="scientific">Pseudohongiella nitratireducens</name>
    <dbReference type="NCBI Taxonomy" id="1768907"/>
    <lineage>
        <taxon>Bacteria</taxon>
        <taxon>Pseudomonadati</taxon>
        <taxon>Pseudomonadota</taxon>
        <taxon>Gammaproteobacteria</taxon>
        <taxon>Pseudomonadales</taxon>
        <taxon>Pseudohongiellaceae</taxon>
        <taxon>Pseudohongiella</taxon>
    </lineage>
</organism>
<dbReference type="AlphaFoldDB" id="A0A917GPQ0"/>
<feature type="binding site" evidence="11">
    <location>
        <position position="190"/>
    </location>
    <ligand>
        <name>ATP</name>
        <dbReference type="ChEBI" id="CHEBI:30616"/>
    </ligand>
</feature>
<dbReference type="EMBL" id="BMIY01000003">
    <property type="protein sequence ID" value="GGG53623.1"/>
    <property type="molecule type" value="Genomic_DNA"/>
</dbReference>
<dbReference type="Pfam" id="PF08443">
    <property type="entry name" value="RimK"/>
    <property type="match status" value="1"/>
</dbReference>
<dbReference type="PANTHER" id="PTHR21621:SF7">
    <property type="entry name" value="RIBOSOMAL PROTEIN BS6--L-GLUTAMATE LIGASE"/>
    <property type="match status" value="1"/>
</dbReference>
<gene>
    <name evidence="11 13" type="primary">rimK</name>
    <name evidence="13" type="ORF">GCM10011403_08490</name>
</gene>
<feature type="binding site" evidence="11">
    <location>
        <position position="251"/>
    </location>
    <ligand>
        <name>Mn(2+)</name>
        <dbReference type="ChEBI" id="CHEBI:29035"/>
        <label>1</label>
    </ligand>
</feature>
<feature type="binding site" evidence="11">
    <location>
        <begin position="214"/>
        <end position="216"/>
    </location>
    <ligand>
        <name>ATP</name>
        <dbReference type="ChEBI" id="CHEBI:30616"/>
    </ligand>
</feature>
<evidence type="ECO:0000256" key="9">
    <source>
        <dbReference type="ARBA" id="ARBA00061239"/>
    </source>
</evidence>
<dbReference type="Gene3D" id="3.30.1490.20">
    <property type="entry name" value="ATP-grasp fold, A domain"/>
    <property type="match status" value="1"/>
</dbReference>
<evidence type="ECO:0000256" key="7">
    <source>
        <dbReference type="ARBA" id="ARBA00022917"/>
    </source>
</evidence>
<evidence type="ECO:0000256" key="8">
    <source>
        <dbReference type="ARBA" id="ARBA00023211"/>
    </source>
</evidence>
<dbReference type="GO" id="GO:0005524">
    <property type="term" value="F:ATP binding"/>
    <property type="evidence" value="ECO:0007669"/>
    <property type="project" value="UniProtKB-UniRule"/>
</dbReference>
<evidence type="ECO:0000313" key="14">
    <source>
        <dbReference type="Proteomes" id="UP000627715"/>
    </source>
</evidence>
<feature type="binding site" evidence="11">
    <location>
        <position position="263"/>
    </location>
    <ligand>
        <name>Mg(2+)</name>
        <dbReference type="ChEBI" id="CHEBI:18420"/>
        <label>2</label>
    </ligand>
</feature>
<proteinExistence type="inferred from homology"/>
<dbReference type="PANTHER" id="PTHR21621">
    <property type="entry name" value="RIBOSOMAL PROTEIN S6 MODIFICATION PROTEIN"/>
    <property type="match status" value="1"/>
</dbReference>
<evidence type="ECO:0000256" key="5">
    <source>
        <dbReference type="ARBA" id="ARBA00022840"/>
    </source>
</evidence>
<reference evidence="13" key="2">
    <citation type="submission" date="2020-09" db="EMBL/GenBank/DDBJ databases">
        <authorList>
            <person name="Sun Q."/>
            <person name="Zhou Y."/>
        </authorList>
    </citation>
    <scope>NUCLEOTIDE SEQUENCE</scope>
    <source>
        <strain evidence="13">CGMCC 1.15425</strain>
    </source>
</reference>
<sequence length="304" mass="32771">MRIGVLSRNSRLYSTRRLVEAAEARGHEARVIDVLKCFMNITANNRTVFYKGKREAEAVEFDAVIPRIGASVTQYGTAVLRQFEVGGTYSINESIAITRSRDKLRAHQLLARKGIGQPVTSYAHSANATSDLIQSVGGAPLLVKVLKSTQGNGVVLAETKKAAESLINAFRGLEADFLVQEFIKEASGSDIRCFVVGGRVVAAMERKAAAGEYRSNLHRGGTAELIRLRPDERKLATKAAQVMGLDVAGVDIIRSNHGPLVLEVNSSPGLEGIERATGKDIAGAIIAYIEKDSLKGPNRMRGKG</sequence>
<dbReference type="Gene3D" id="3.30.470.20">
    <property type="entry name" value="ATP-grasp fold, B domain"/>
    <property type="match status" value="1"/>
</dbReference>
<dbReference type="FunFam" id="3.30.470.20:FF:000058">
    <property type="entry name" value="Alpha-aminoadipate--LysW ligase LysX protein"/>
    <property type="match status" value="1"/>
</dbReference>
<reference evidence="13" key="1">
    <citation type="journal article" date="2014" name="Int. J. Syst. Evol. Microbiol.">
        <title>Complete genome sequence of Corynebacterium casei LMG S-19264T (=DSM 44701T), isolated from a smear-ripened cheese.</title>
        <authorList>
            <consortium name="US DOE Joint Genome Institute (JGI-PGF)"/>
            <person name="Walter F."/>
            <person name="Albersmeier A."/>
            <person name="Kalinowski J."/>
            <person name="Ruckert C."/>
        </authorList>
    </citation>
    <scope>NUCLEOTIDE SEQUENCE</scope>
    <source>
        <strain evidence="13">CGMCC 1.15425</strain>
    </source>
</reference>
<evidence type="ECO:0000256" key="10">
    <source>
        <dbReference type="ARBA" id="ARBA00072141"/>
    </source>
</evidence>
<name>A0A917GPQ0_9GAMM</name>
<dbReference type="GO" id="GO:0046872">
    <property type="term" value="F:metal ion binding"/>
    <property type="evidence" value="ECO:0007669"/>
    <property type="project" value="UniProtKB-KW"/>
</dbReference>
<dbReference type="OrthoDB" id="3865600at2"/>
<dbReference type="NCBIfam" id="NF007764">
    <property type="entry name" value="PRK10446.1"/>
    <property type="match status" value="1"/>
</dbReference>
<dbReference type="Proteomes" id="UP000627715">
    <property type="component" value="Unassembled WGS sequence"/>
</dbReference>
<dbReference type="GO" id="GO:0005737">
    <property type="term" value="C:cytoplasm"/>
    <property type="evidence" value="ECO:0007669"/>
    <property type="project" value="TreeGrafter"/>
</dbReference>
<dbReference type="InterPro" id="IPR004666">
    <property type="entry name" value="Rp_bS6_RimK/Lys_biosynth_LsyX"/>
</dbReference>
<evidence type="ECO:0000256" key="6">
    <source>
        <dbReference type="ARBA" id="ARBA00022842"/>
    </source>
</evidence>
<feature type="domain" description="ATP-grasp" evidence="12">
    <location>
        <begin position="107"/>
        <end position="290"/>
    </location>
</feature>
<dbReference type="EC" id="6.3.2.-" evidence="11"/>
<dbReference type="PROSITE" id="PS50975">
    <property type="entry name" value="ATP_GRASP"/>
    <property type="match status" value="1"/>
</dbReference>
<feature type="binding site" evidence="11">
    <location>
        <position position="251"/>
    </location>
    <ligand>
        <name>Mg(2+)</name>
        <dbReference type="ChEBI" id="CHEBI:18420"/>
        <label>1</label>
    </ligand>
</feature>
<feature type="binding site" evidence="11">
    <location>
        <position position="263"/>
    </location>
    <ligand>
        <name>Mg(2+)</name>
        <dbReference type="ChEBI" id="CHEBI:18420"/>
        <label>1</label>
    </ligand>
</feature>
<dbReference type="Pfam" id="PF18030">
    <property type="entry name" value="Rimk_N"/>
    <property type="match status" value="1"/>
</dbReference>
<keyword evidence="5 11" id="KW-0067">ATP-binding</keyword>
<dbReference type="InterPro" id="IPR041107">
    <property type="entry name" value="Rimk_N"/>
</dbReference>
<feature type="binding site" evidence="11">
    <location>
        <begin position="181"/>
        <end position="182"/>
    </location>
    <ligand>
        <name>ATP</name>
        <dbReference type="ChEBI" id="CHEBI:30616"/>
    </ligand>
</feature>
<dbReference type="InterPro" id="IPR013651">
    <property type="entry name" value="ATP-grasp_RimK-type"/>
</dbReference>
<protein>
    <recommendedName>
        <fullName evidence="10 11">Probable alpha-L-glutamate ligase</fullName>
        <ecNumber evidence="11">6.3.2.-</ecNumber>
    </recommendedName>
</protein>
<comment type="similarity">
    <text evidence="11">Belongs to the RimK family.</text>
</comment>
<comment type="cofactor">
    <cofactor evidence="11">
        <name>Mg(2+)</name>
        <dbReference type="ChEBI" id="CHEBI:18420"/>
    </cofactor>
    <cofactor evidence="11">
        <name>Mn(2+)</name>
        <dbReference type="ChEBI" id="CHEBI:29035"/>
    </cofactor>
    <text evidence="11">Binds 2 magnesium or manganese ions per subunit.</text>
</comment>
<comment type="caution">
    <text evidence="13">The sequence shown here is derived from an EMBL/GenBank/DDBJ whole genome shotgun (WGS) entry which is preliminary data.</text>
</comment>
<accession>A0A917GPQ0</accession>
<feature type="binding site" evidence="11">
    <location>
        <position position="265"/>
    </location>
    <ligand>
        <name>Mg(2+)</name>
        <dbReference type="ChEBI" id="CHEBI:18420"/>
        <label>2</label>
    </ligand>
</feature>
<evidence type="ECO:0000256" key="3">
    <source>
        <dbReference type="ARBA" id="ARBA00022723"/>
    </source>
</evidence>
<dbReference type="NCBIfam" id="TIGR00768">
    <property type="entry name" value="rimK_fam"/>
    <property type="match status" value="1"/>
</dbReference>
<dbReference type="InterPro" id="IPR013815">
    <property type="entry name" value="ATP_grasp_subdomain_1"/>
</dbReference>
<dbReference type="InterPro" id="IPR023533">
    <property type="entry name" value="RimK"/>
</dbReference>
<dbReference type="HAMAP" id="MF_01552">
    <property type="entry name" value="RimK"/>
    <property type="match status" value="1"/>
</dbReference>
<dbReference type="RefSeq" id="WP_068809945.1">
    <property type="nucleotide sequence ID" value="NZ_BMIY01000003.1"/>
</dbReference>